<dbReference type="PANTHER" id="PTHR42685:SF22">
    <property type="entry name" value="CONDITIONED MEDIUM FACTOR RECEPTOR 1"/>
    <property type="match status" value="1"/>
</dbReference>
<dbReference type="RefSeq" id="WP_235056048.1">
    <property type="nucleotide sequence ID" value="NZ_JAKFHA010000023.1"/>
</dbReference>
<accession>A0AA41Q4G6</accession>
<dbReference type="EMBL" id="JAKFHA010000023">
    <property type="protein sequence ID" value="MCF2531385.1"/>
    <property type="molecule type" value="Genomic_DNA"/>
</dbReference>
<protein>
    <submittedName>
        <fullName evidence="2">FAD-dependent monooxygenase</fullName>
    </submittedName>
</protein>
<dbReference type="Proteomes" id="UP001165378">
    <property type="component" value="Unassembled WGS sequence"/>
</dbReference>
<keyword evidence="2" id="KW-0503">Monooxygenase</keyword>
<dbReference type="GO" id="GO:0004497">
    <property type="term" value="F:monooxygenase activity"/>
    <property type="evidence" value="ECO:0007669"/>
    <property type="project" value="UniProtKB-KW"/>
</dbReference>
<dbReference type="GO" id="GO:0071949">
    <property type="term" value="F:FAD binding"/>
    <property type="evidence" value="ECO:0007669"/>
    <property type="project" value="InterPro"/>
</dbReference>
<sequence>MTEEHVDAIVVGARCAGSAAAIALARSGRRVVALDSAKFPSTTVSTHLLFAGGVAELDRLGALERVEELGPPRHFDAFIGTPLAEVRGTYSPVDGIAYGMCVRRAGLDAALVATARAAGAEVREGVKVTELVEKDGRVVGVRAGARGGQGEYTLRAPLVIGADGRRSTIARLVGADVPYLSNANARAGYYAYYEDPRTEWHGTAAMWLGGRELGTAFPTDGGLVLCLLMPPMERVDEFRLDLEGEFDRTVAMLPGLAERMQGCTRATKIVASVDQPSYFRRSSGPGWALAGDAGHFKDPVTAQGIRDALRFGRLLGEAAAPVLNNPARLDAAIRAWERRRDAECRETYHWTNRFARADEVNPLQEQMLRMLAKEPHGSRRLLDVYSRALRPSQLLTPGFVAACAAGAFRRRDTKRRELFRTLRSEMRTELEVRRDLAQAARSARAARASGVERGH</sequence>
<feature type="domain" description="FAD-binding" evidence="1">
    <location>
        <begin position="6"/>
        <end position="178"/>
    </location>
</feature>
<evidence type="ECO:0000259" key="1">
    <source>
        <dbReference type="Pfam" id="PF01494"/>
    </source>
</evidence>
<name>A0AA41Q4G6_9ACTN</name>
<organism evidence="2 3">
    <name type="scientific">Yinghuangia soli</name>
    <dbReference type="NCBI Taxonomy" id="2908204"/>
    <lineage>
        <taxon>Bacteria</taxon>
        <taxon>Bacillati</taxon>
        <taxon>Actinomycetota</taxon>
        <taxon>Actinomycetes</taxon>
        <taxon>Kitasatosporales</taxon>
        <taxon>Streptomycetaceae</taxon>
        <taxon>Yinghuangia</taxon>
    </lineage>
</organism>
<gene>
    <name evidence="2" type="ORF">LZ495_29780</name>
</gene>
<dbReference type="PANTHER" id="PTHR42685">
    <property type="entry name" value="GERANYLGERANYL DIPHOSPHATE REDUCTASE"/>
    <property type="match status" value="1"/>
</dbReference>
<comment type="caution">
    <text evidence="2">The sequence shown here is derived from an EMBL/GenBank/DDBJ whole genome shotgun (WGS) entry which is preliminary data.</text>
</comment>
<dbReference type="InterPro" id="IPR036188">
    <property type="entry name" value="FAD/NAD-bd_sf"/>
</dbReference>
<reference evidence="2" key="1">
    <citation type="submission" date="2022-01" db="EMBL/GenBank/DDBJ databases">
        <title>Genome-Based Taxonomic Classification of the Phylum Actinobacteria.</title>
        <authorList>
            <person name="Gao Y."/>
        </authorList>
    </citation>
    <scope>NUCLEOTIDE SEQUENCE</scope>
    <source>
        <strain evidence="2">KLBMP 8922</strain>
    </source>
</reference>
<evidence type="ECO:0000313" key="3">
    <source>
        <dbReference type="Proteomes" id="UP001165378"/>
    </source>
</evidence>
<dbReference type="AlphaFoldDB" id="A0AA41Q4G6"/>
<dbReference type="InterPro" id="IPR002938">
    <property type="entry name" value="FAD-bd"/>
</dbReference>
<keyword evidence="3" id="KW-1185">Reference proteome</keyword>
<evidence type="ECO:0000313" key="2">
    <source>
        <dbReference type="EMBL" id="MCF2531385.1"/>
    </source>
</evidence>
<keyword evidence="2" id="KW-0560">Oxidoreductase</keyword>
<dbReference type="Pfam" id="PF01494">
    <property type="entry name" value="FAD_binding_3"/>
    <property type="match status" value="1"/>
</dbReference>
<dbReference type="InterPro" id="IPR050407">
    <property type="entry name" value="Geranylgeranyl_reductase"/>
</dbReference>
<dbReference type="PRINTS" id="PR00420">
    <property type="entry name" value="RNGMNOXGNASE"/>
</dbReference>
<dbReference type="SUPFAM" id="SSF51905">
    <property type="entry name" value="FAD/NAD(P)-binding domain"/>
    <property type="match status" value="1"/>
</dbReference>
<proteinExistence type="predicted"/>
<dbReference type="Gene3D" id="3.50.50.60">
    <property type="entry name" value="FAD/NAD(P)-binding domain"/>
    <property type="match status" value="1"/>
</dbReference>